<dbReference type="AlphaFoldDB" id="A0A1M6D2J3"/>
<dbReference type="SMART" id="SM01007">
    <property type="entry name" value="Aldolase_II"/>
    <property type="match status" value="1"/>
</dbReference>
<evidence type="ECO:0000313" key="4">
    <source>
        <dbReference type="EMBL" id="SHI67477.1"/>
    </source>
</evidence>
<dbReference type="InterPro" id="IPR001303">
    <property type="entry name" value="Aldolase_II/adducin_N"/>
</dbReference>
<reference evidence="4 5" key="1">
    <citation type="submission" date="2016-11" db="EMBL/GenBank/DDBJ databases">
        <authorList>
            <person name="Varghese N."/>
            <person name="Submissions S."/>
        </authorList>
    </citation>
    <scope>NUCLEOTIDE SEQUENCE [LARGE SCALE GENOMIC DNA]</scope>
    <source>
        <strain evidence="4 5">DSM 19027</strain>
    </source>
</reference>
<evidence type="ECO:0000256" key="1">
    <source>
        <dbReference type="ARBA" id="ARBA00022723"/>
    </source>
</evidence>
<dbReference type="Gene3D" id="3.40.225.10">
    <property type="entry name" value="Class II aldolase/adducin N-terminal domain"/>
    <property type="match status" value="1"/>
</dbReference>
<protein>
    <submittedName>
        <fullName evidence="4">L-fuculose-phosphate aldolase</fullName>
    </submittedName>
</protein>
<keyword evidence="1" id="KW-0479">Metal-binding</keyword>
<sequence length="217" mass="23404">MDKERAKQVQAAVCEAAKKLASSNLVVGTWGNISARLDDDYMVVTPSGMKYETLRPEDMVVVNMHDLTYEGSLKPTVETPMHARILLERPEIGAVVHTHSTYALVMAAAHKPIPPICDDQVQILGGEVRVARYTLPGTGDMAEAVTEALKGRMGALIANHGAVACGRNLDEALVAATVLEKAAQVYIGTQAVGGGVELSPEDIAFMYDFFMNKYGQR</sequence>
<dbReference type="PANTHER" id="PTHR22789">
    <property type="entry name" value="FUCULOSE PHOSPHATE ALDOLASE"/>
    <property type="match status" value="1"/>
</dbReference>
<dbReference type="Proteomes" id="UP000324781">
    <property type="component" value="Unassembled WGS sequence"/>
</dbReference>
<dbReference type="InterPro" id="IPR050197">
    <property type="entry name" value="Aldolase_class_II_sugar_metab"/>
</dbReference>
<keyword evidence="5" id="KW-1185">Reference proteome</keyword>
<dbReference type="GO" id="GO:0016832">
    <property type="term" value="F:aldehyde-lyase activity"/>
    <property type="evidence" value="ECO:0007669"/>
    <property type="project" value="TreeGrafter"/>
</dbReference>
<dbReference type="RefSeq" id="WP_149677937.1">
    <property type="nucleotide sequence ID" value="NZ_FQZP01000006.1"/>
</dbReference>
<dbReference type="InterPro" id="IPR036409">
    <property type="entry name" value="Aldolase_II/adducin_N_sf"/>
</dbReference>
<dbReference type="GO" id="GO:0019323">
    <property type="term" value="P:pentose catabolic process"/>
    <property type="evidence" value="ECO:0007669"/>
    <property type="project" value="TreeGrafter"/>
</dbReference>
<keyword evidence="2" id="KW-0456">Lyase</keyword>
<evidence type="ECO:0000259" key="3">
    <source>
        <dbReference type="SMART" id="SM01007"/>
    </source>
</evidence>
<evidence type="ECO:0000256" key="2">
    <source>
        <dbReference type="ARBA" id="ARBA00023239"/>
    </source>
</evidence>
<dbReference type="GO" id="GO:0046872">
    <property type="term" value="F:metal ion binding"/>
    <property type="evidence" value="ECO:0007669"/>
    <property type="project" value="UniProtKB-KW"/>
</dbReference>
<dbReference type="SUPFAM" id="SSF53639">
    <property type="entry name" value="AraD/HMP-PK domain-like"/>
    <property type="match status" value="1"/>
</dbReference>
<dbReference type="Pfam" id="PF00596">
    <property type="entry name" value="Aldolase_II"/>
    <property type="match status" value="1"/>
</dbReference>
<name>A0A1M6D2J3_9FIRM</name>
<dbReference type="EMBL" id="FQZP01000006">
    <property type="protein sequence ID" value="SHI67477.1"/>
    <property type="molecule type" value="Genomic_DNA"/>
</dbReference>
<dbReference type="OrthoDB" id="9794581at2"/>
<dbReference type="PANTHER" id="PTHR22789:SF0">
    <property type="entry name" value="3-OXO-TETRONATE 4-PHOSPHATE DECARBOXYLASE-RELATED"/>
    <property type="match status" value="1"/>
</dbReference>
<feature type="domain" description="Class II aldolase/adducin N-terminal" evidence="3">
    <location>
        <begin position="11"/>
        <end position="187"/>
    </location>
</feature>
<dbReference type="GO" id="GO:0005829">
    <property type="term" value="C:cytosol"/>
    <property type="evidence" value="ECO:0007669"/>
    <property type="project" value="TreeGrafter"/>
</dbReference>
<evidence type="ECO:0000313" key="5">
    <source>
        <dbReference type="Proteomes" id="UP000324781"/>
    </source>
</evidence>
<gene>
    <name evidence="4" type="ORF">SAMN05444373_100669</name>
</gene>
<organism evidence="4 5">
    <name type="scientific">Thermoclostridium caenicola</name>
    <dbReference type="NCBI Taxonomy" id="659425"/>
    <lineage>
        <taxon>Bacteria</taxon>
        <taxon>Bacillati</taxon>
        <taxon>Bacillota</taxon>
        <taxon>Clostridia</taxon>
        <taxon>Eubacteriales</taxon>
        <taxon>Oscillospiraceae</taxon>
        <taxon>Thermoclostridium</taxon>
    </lineage>
</organism>
<proteinExistence type="predicted"/>
<accession>A0A1M6D2J3</accession>